<evidence type="ECO:0000313" key="3">
    <source>
        <dbReference type="Proteomes" id="UP000766336"/>
    </source>
</evidence>
<dbReference type="Gene3D" id="3.20.20.140">
    <property type="entry name" value="Metal-dependent hydrolases"/>
    <property type="match status" value="1"/>
</dbReference>
<dbReference type="InterPro" id="IPR057744">
    <property type="entry name" value="OTAase-like"/>
</dbReference>
<dbReference type="Gene3D" id="2.30.40.10">
    <property type="entry name" value="Urease, subunit C, domain 1"/>
    <property type="match status" value="1"/>
</dbReference>
<comment type="caution">
    <text evidence="2">The sequence shown here is derived from an EMBL/GenBank/DDBJ whole genome shotgun (WGS) entry which is preliminary data.</text>
</comment>
<dbReference type="InterPro" id="IPR006680">
    <property type="entry name" value="Amidohydro-rel"/>
</dbReference>
<dbReference type="InterPro" id="IPR032466">
    <property type="entry name" value="Metal_Hydrolase"/>
</dbReference>
<dbReference type="PANTHER" id="PTHR43135">
    <property type="entry name" value="ALPHA-D-RIBOSE 1-METHYLPHOSPHONATE 5-TRIPHOSPHATE DIPHOSPHATASE"/>
    <property type="match status" value="1"/>
</dbReference>
<dbReference type="SUPFAM" id="SSF51556">
    <property type="entry name" value="Metallo-dependent hydrolases"/>
    <property type="match status" value="1"/>
</dbReference>
<reference evidence="2 3" key="1">
    <citation type="submission" date="2021-05" db="EMBL/GenBank/DDBJ databases">
        <title>Roseococcus sp. XZZS9, whole genome shotgun sequencing project.</title>
        <authorList>
            <person name="Zhao G."/>
            <person name="Shen L."/>
        </authorList>
    </citation>
    <scope>NUCLEOTIDE SEQUENCE [LARGE SCALE GENOMIC DNA]</scope>
    <source>
        <strain evidence="2 3">XZZS9</strain>
    </source>
</reference>
<dbReference type="Pfam" id="PF01979">
    <property type="entry name" value="Amidohydro_1"/>
    <property type="match status" value="1"/>
</dbReference>
<dbReference type="InterPro" id="IPR011059">
    <property type="entry name" value="Metal-dep_hydrolase_composite"/>
</dbReference>
<evidence type="ECO:0000313" key="2">
    <source>
        <dbReference type="EMBL" id="MBS7810869.1"/>
    </source>
</evidence>
<protein>
    <submittedName>
        <fullName evidence="2">Amidohydrolase family protein</fullName>
    </submittedName>
</protein>
<dbReference type="InterPro" id="IPR051781">
    <property type="entry name" value="Metallo-dep_Hydrolase"/>
</dbReference>
<proteinExistence type="predicted"/>
<dbReference type="CDD" id="cd01299">
    <property type="entry name" value="Met_dep_hydrolase_A"/>
    <property type="match status" value="1"/>
</dbReference>
<dbReference type="Proteomes" id="UP000766336">
    <property type="component" value="Unassembled WGS sequence"/>
</dbReference>
<gene>
    <name evidence="2" type="ORF">KHU32_07955</name>
</gene>
<dbReference type="SUPFAM" id="SSF51338">
    <property type="entry name" value="Composite domain of metallo-dependent hydrolases"/>
    <property type="match status" value="1"/>
</dbReference>
<accession>A0ABS5QAZ1</accession>
<evidence type="ECO:0000259" key="1">
    <source>
        <dbReference type="Pfam" id="PF01979"/>
    </source>
</evidence>
<name>A0ABS5QAZ1_9PROT</name>
<organism evidence="2 3">
    <name type="scientific">Roseococcus pinisoli</name>
    <dbReference type="NCBI Taxonomy" id="2835040"/>
    <lineage>
        <taxon>Bacteria</taxon>
        <taxon>Pseudomonadati</taxon>
        <taxon>Pseudomonadota</taxon>
        <taxon>Alphaproteobacteria</taxon>
        <taxon>Acetobacterales</taxon>
        <taxon>Roseomonadaceae</taxon>
        <taxon>Roseococcus</taxon>
    </lineage>
</organism>
<dbReference type="EMBL" id="JAHCDA010000001">
    <property type="protein sequence ID" value="MBS7810869.1"/>
    <property type="molecule type" value="Genomic_DNA"/>
</dbReference>
<feature type="domain" description="Amidohydrolase-related" evidence="1">
    <location>
        <begin position="1"/>
        <end position="354"/>
    </location>
</feature>
<sequence length="362" mass="38261">MPGLIDAHWHSLFAAIPLPALLTADIGYIQLVAAAEAERTLMRGFTTVRDAGGPSFALKQAIDEGLVPGPRIYPSGAMITASGGHGDFRPLSDFPSAGGGTTATERTGALGIADGPDEMRRRVREQLLQGASQIKLTGSGGVSTPRSPLDALTLTEAEIRSAVEAAADWGTYVMVHAYTPASVTRALDAGVRCIEHGHLMDEATAARLAEKGAWLSTQPFGDGTSIPQSEQGARDAERVHAGTDRIYALAKRLGIKTAFGTDLLFSAALTPQQGMMLTRLTRWYSPAEALRMATATNGELMALSGDRNPYQGKLGVIEEGALADLLLVDGNPLENLSLIADPARNLRVIMKDGRIHKNTLAA</sequence>
<dbReference type="PANTHER" id="PTHR43135:SF3">
    <property type="entry name" value="ALPHA-D-RIBOSE 1-METHYLPHOSPHONATE 5-TRIPHOSPHATE DIPHOSPHATASE"/>
    <property type="match status" value="1"/>
</dbReference>
<keyword evidence="3" id="KW-1185">Reference proteome</keyword>